<dbReference type="RefSeq" id="WP_111958827.1">
    <property type="nucleotide sequence ID" value="NZ_CP036313.1"/>
</dbReference>
<dbReference type="Proteomes" id="UP000293902">
    <property type="component" value="Chromosome"/>
</dbReference>
<dbReference type="EMBL" id="CP036313">
    <property type="protein sequence ID" value="QBH13828.1"/>
    <property type="molecule type" value="Genomic_DNA"/>
</dbReference>
<evidence type="ECO:0000313" key="1">
    <source>
        <dbReference type="EMBL" id="QBH13828.1"/>
    </source>
</evidence>
<dbReference type="AlphaFoldDB" id="A0A328FCJ8"/>
<reference evidence="2 3" key="1">
    <citation type="submission" date="2018-06" db="EMBL/GenBank/DDBJ databases">
        <title>Complete Genome Sequence of Desulfobacter hydrogenophilus (DSM3380).</title>
        <authorList>
            <person name="Marietou A."/>
            <person name="Schreiber L."/>
            <person name="Marshall I."/>
            <person name="Jorgensen B."/>
        </authorList>
    </citation>
    <scope>NUCLEOTIDE SEQUENCE [LARGE SCALE GENOMIC DNA]</scope>
    <source>
        <strain evidence="2 3">DSM 3380</strain>
    </source>
</reference>
<organism evidence="2 3">
    <name type="scientific">Desulfobacter hydrogenophilus</name>
    <dbReference type="NCBI Taxonomy" id="2291"/>
    <lineage>
        <taxon>Bacteria</taxon>
        <taxon>Pseudomonadati</taxon>
        <taxon>Thermodesulfobacteriota</taxon>
        <taxon>Desulfobacteria</taxon>
        <taxon>Desulfobacterales</taxon>
        <taxon>Desulfobacteraceae</taxon>
        <taxon>Desulfobacter</taxon>
    </lineage>
</organism>
<evidence type="ECO:0000313" key="4">
    <source>
        <dbReference type="Proteomes" id="UP000293902"/>
    </source>
</evidence>
<protein>
    <submittedName>
        <fullName evidence="2">Uncharacterized protein</fullName>
    </submittedName>
</protein>
<name>A0A328FCJ8_9BACT</name>
<dbReference type="EMBL" id="QLNI01000037">
    <property type="protein sequence ID" value="RAM00843.1"/>
    <property type="molecule type" value="Genomic_DNA"/>
</dbReference>
<dbReference type="Proteomes" id="UP000248798">
    <property type="component" value="Unassembled WGS sequence"/>
</dbReference>
<keyword evidence="4" id="KW-1185">Reference proteome</keyword>
<reference evidence="1 4" key="2">
    <citation type="submission" date="2019-02" db="EMBL/GenBank/DDBJ databases">
        <title>Complete genome sequence of Desulfobacter hydrogenophilus AcRS1.</title>
        <authorList>
            <person name="Marietou A."/>
            <person name="Lund M.B."/>
            <person name="Marshall I.P.G."/>
            <person name="Schreiber L."/>
            <person name="Jorgensen B."/>
        </authorList>
    </citation>
    <scope>NUCLEOTIDE SEQUENCE [LARGE SCALE GENOMIC DNA]</scope>
    <source>
        <strain evidence="1 4">AcRS1</strain>
    </source>
</reference>
<proteinExistence type="predicted"/>
<gene>
    <name evidence="2" type="ORF">DO021_16940</name>
    <name evidence="1" type="ORF">EYB58_13390</name>
</gene>
<dbReference type="OrthoDB" id="5459426at2"/>
<accession>A0A328FCJ8</accession>
<evidence type="ECO:0000313" key="2">
    <source>
        <dbReference type="EMBL" id="RAM00843.1"/>
    </source>
</evidence>
<sequence length="110" mass="12553">MKQYVIDGFTLKDYTALKQYFDTYLEAATVGGIYWLELDPDILTKIQAAHKACGPHVFALMLEENALSCELLVRIKTNIRCDCMGYATVEQRNWLVDWADAVLEKLSICI</sequence>
<evidence type="ECO:0000313" key="3">
    <source>
        <dbReference type="Proteomes" id="UP000248798"/>
    </source>
</evidence>